<sequence>MLRQQLGWFICKIWCCGLGGVLTRRVSCSA</sequence>
<name>A0A0A9H0Z0_ARUDO</name>
<evidence type="ECO:0000313" key="1">
    <source>
        <dbReference type="EMBL" id="JAE26523.1"/>
    </source>
</evidence>
<reference evidence="1" key="2">
    <citation type="journal article" date="2015" name="Data Brief">
        <title>Shoot transcriptome of the giant reed, Arundo donax.</title>
        <authorList>
            <person name="Barrero R.A."/>
            <person name="Guerrero F.D."/>
            <person name="Moolhuijzen P."/>
            <person name="Goolsby J.A."/>
            <person name="Tidwell J."/>
            <person name="Bellgard S.E."/>
            <person name="Bellgard M.I."/>
        </authorList>
    </citation>
    <scope>NUCLEOTIDE SEQUENCE</scope>
    <source>
        <tissue evidence="1">Shoot tissue taken approximately 20 cm above the soil surface</tissue>
    </source>
</reference>
<protein>
    <submittedName>
        <fullName evidence="1">Uncharacterized protein</fullName>
    </submittedName>
</protein>
<organism evidence="1">
    <name type="scientific">Arundo donax</name>
    <name type="common">Giant reed</name>
    <name type="synonym">Donax arundinaceus</name>
    <dbReference type="NCBI Taxonomy" id="35708"/>
    <lineage>
        <taxon>Eukaryota</taxon>
        <taxon>Viridiplantae</taxon>
        <taxon>Streptophyta</taxon>
        <taxon>Embryophyta</taxon>
        <taxon>Tracheophyta</taxon>
        <taxon>Spermatophyta</taxon>
        <taxon>Magnoliopsida</taxon>
        <taxon>Liliopsida</taxon>
        <taxon>Poales</taxon>
        <taxon>Poaceae</taxon>
        <taxon>PACMAD clade</taxon>
        <taxon>Arundinoideae</taxon>
        <taxon>Arundineae</taxon>
        <taxon>Arundo</taxon>
    </lineage>
</organism>
<proteinExistence type="predicted"/>
<accession>A0A0A9H0Z0</accession>
<reference evidence="1" key="1">
    <citation type="submission" date="2014-09" db="EMBL/GenBank/DDBJ databases">
        <authorList>
            <person name="Magalhaes I.L.F."/>
            <person name="Oliveira U."/>
            <person name="Santos F.R."/>
            <person name="Vidigal T.H.D.A."/>
            <person name="Brescovit A.D."/>
            <person name="Santos A.J."/>
        </authorList>
    </citation>
    <scope>NUCLEOTIDE SEQUENCE</scope>
    <source>
        <tissue evidence="1">Shoot tissue taken approximately 20 cm above the soil surface</tissue>
    </source>
</reference>
<dbReference type="AlphaFoldDB" id="A0A0A9H0Z0"/>
<dbReference type="EMBL" id="GBRH01171373">
    <property type="protein sequence ID" value="JAE26523.1"/>
    <property type="molecule type" value="Transcribed_RNA"/>
</dbReference>